<dbReference type="AlphaFoldDB" id="A0AA48GSS7"/>
<dbReference type="Pfam" id="PF07676">
    <property type="entry name" value="PD40"/>
    <property type="match status" value="3"/>
</dbReference>
<dbReference type="InterPro" id="IPR029058">
    <property type="entry name" value="AB_hydrolase_fold"/>
</dbReference>
<keyword evidence="1 4" id="KW-0732">Signal</keyword>
<evidence type="ECO:0000256" key="4">
    <source>
        <dbReference type="SAM" id="SignalP"/>
    </source>
</evidence>
<dbReference type="InterPro" id="IPR011042">
    <property type="entry name" value="6-blade_b-propeller_TolB-like"/>
</dbReference>
<dbReference type="SUPFAM" id="SSF82171">
    <property type="entry name" value="DPP6 N-terminal domain-like"/>
    <property type="match status" value="1"/>
</dbReference>
<dbReference type="SUPFAM" id="SSF53474">
    <property type="entry name" value="alpha/beta-Hydrolases"/>
    <property type="match status" value="1"/>
</dbReference>
<dbReference type="Pfam" id="PF00326">
    <property type="entry name" value="Peptidase_S9"/>
    <property type="match status" value="1"/>
</dbReference>
<name>A0AA48GSS7_9BACT</name>
<dbReference type="PANTHER" id="PTHR42776:SF13">
    <property type="entry name" value="DIPEPTIDYL-PEPTIDASE 5"/>
    <property type="match status" value="1"/>
</dbReference>
<dbReference type="PANTHER" id="PTHR42776">
    <property type="entry name" value="SERINE PEPTIDASE S9 FAMILY MEMBER"/>
    <property type="match status" value="1"/>
</dbReference>
<proteinExistence type="predicted"/>
<dbReference type="RefSeq" id="WP_316411577.1">
    <property type="nucleotide sequence ID" value="NZ_AP027081.1"/>
</dbReference>
<gene>
    <name evidence="6" type="ORF">METESE_18900</name>
</gene>
<dbReference type="Gene3D" id="3.40.50.1820">
    <property type="entry name" value="alpha/beta hydrolase"/>
    <property type="match status" value="1"/>
</dbReference>
<dbReference type="InterPro" id="IPR001375">
    <property type="entry name" value="Peptidase_S9_cat"/>
</dbReference>
<dbReference type="Gene3D" id="2.120.10.30">
    <property type="entry name" value="TolB, C-terminal domain"/>
    <property type="match status" value="2"/>
</dbReference>
<dbReference type="EMBL" id="AP027081">
    <property type="protein sequence ID" value="BDU76932.1"/>
    <property type="molecule type" value="Genomic_DNA"/>
</dbReference>
<dbReference type="Proteomes" id="UP001228113">
    <property type="component" value="Chromosome"/>
</dbReference>
<evidence type="ECO:0000256" key="1">
    <source>
        <dbReference type="ARBA" id="ARBA00022729"/>
    </source>
</evidence>
<feature type="chain" id="PRO_5041294171" evidence="4">
    <location>
        <begin position="18"/>
        <end position="690"/>
    </location>
</feature>
<dbReference type="GO" id="GO:0004252">
    <property type="term" value="F:serine-type endopeptidase activity"/>
    <property type="evidence" value="ECO:0007669"/>
    <property type="project" value="TreeGrafter"/>
</dbReference>
<protein>
    <submittedName>
        <fullName evidence="6">Peptidase S9</fullName>
    </submittedName>
</protein>
<accession>A0AA48GSS7</accession>
<keyword evidence="3" id="KW-0720">Serine protease</keyword>
<evidence type="ECO:0000259" key="5">
    <source>
        <dbReference type="Pfam" id="PF00326"/>
    </source>
</evidence>
<reference evidence="6" key="1">
    <citation type="journal article" date="2023" name="Int. J. Syst. Evol. Microbiol.">
        <title>Mesoterricola silvestris gen. nov., sp. nov., Mesoterricola sediminis sp. nov., Geothrix oryzae sp. nov., Geothrix edaphica sp. nov., Geothrix rubra sp. nov., and Geothrix limicola sp. nov., six novel members of Acidobacteriota isolated from soils.</title>
        <authorList>
            <person name="Itoh H."/>
            <person name="Sugisawa Y."/>
            <person name="Mise K."/>
            <person name="Xu Z."/>
            <person name="Kuniyasu M."/>
            <person name="Ushijima N."/>
            <person name="Kawano K."/>
            <person name="Kobayashi E."/>
            <person name="Shiratori Y."/>
            <person name="Masuda Y."/>
            <person name="Senoo K."/>
        </authorList>
    </citation>
    <scope>NUCLEOTIDE SEQUENCE</scope>
    <source>
        <strain evidence="6">W786</strain>
    </source>
</reference>
<sequence>MLRSILLAAALLAPAFAGSPVTHEALWLMKRVGSPVPSPDGKRVVFTVTSPAYDPKDQTSDLWIRSLEDGAPPRQITFTRGAEGDVAWSPDSRRLAFTAKREGDEAPQVYVLDLAGGGEAQRITDAALGADAPRWSPDGTRLLYVSEVWPGARTEAENRAATRERKDRKYNVRAYDAYPVRHWDHWLGERKAHLFVQEARAGAPAVDLLAGSALAASPGFSGTLQNDGGQTLEAAWTPDGAGVVFAATVNRDQAALANLQTPLFLVDARGGEPRRLTSGEGHHGHLAFAPGGRRLFCARSAETPGQVYDVTRLVSYPWPFQDTPRVLTAALDRSVERYALPEGAGRVYFTYEEAGLERLHSLPLEGGTVRDEPCPDTGCVTGLAAGGPALVGKWESAVRPAEIHAFGPAGARPLTAFNAAQARDLRWSPVEHFWTVSRGRRIHSMLIRPGGFDPARRYPLLVLMHGGAANMWRDAFGLRWNYHLMAEPGYVVLLTDYTGSTGYGEAFARAIQLDPLRGPALDILAAADDAIARFPFVDASRQAAAGASYGGHLANWLQATTTRFKAIVSHAGEMDLAMQWGTSDGGWHREISTGGPVWAGAKAWTDQSPLLQAGNHDKGTGFRTPILITVGEKDFRVPLNNALMNFALQQRLQVPSRLLVFPDANHWISKGEDSRHWFQEVQGWLGRWLK</sequence>
<feature type="signal peptide" evidence="4">
    <location>
        <begin position="1"/>
        <end position="17"/>
    </location>
</feature>
<organism evidence="6 7">
    <name type="scientific">Mesoterricola sediminis</name>
    <dbReference type="NCBI Taxonomy" id="2927980"/>
    <lineage>
        <taxon>Bacteria</taxon>
        <taxon>Pseudomonadati</taxon>
        <taxon>Acidobacteriota</taxon>
        <taxon>Holophagae</taxon>
        <taxon>Holophagales</taxon>
        <taxon>Holophagaceae</taxon>
        <taxon>Mesoterricola</taxon>
    </lineage>
</organism>
<evidence type="ECO:0000256" key="3">
    <source>
        <dbReference type="ARBA" id="ARBA00022825"/>
    </source>
</evidence>
<feature type="domain" description="Peptidase S9 prolyl oligopeptidase catalytic" evidence="5">
    <location>
        <begin position="478"/>
        <end position="690"/>
    </location>
</feature>
<keyword evidence="2" id="KW-0378">Hydrolase</keyword>
<dbReference type="GO" id="GO:0006508">
    <property type="term" value="P:proteolysis"/>
    <property type="evidence" value="ECO:0007669"/>
    <property type="project" value="InterPro"/>
</dbReference>
<evidence type="ECO:0000313" key="7">
    <source>
        <dbReference type="Proteomes" id="UP001228113"/>
    </source>
</evidence>
<dbReference type="KEGG" id="msea:METESE_18900"/>
<keyword evidence="3" id="KW-0645">Protease</keyword>
<dbReference type="InterPro" id="IPR011659">
    <property type="entry name" value="WD40"/>
</dbReference>
<evidence type="ECO:0000313" key="6">
    <source>
        <dbReference type="EMBL" id="BDU76932.1"/>
    </source>
</evidence>
<evidence type="ECO:0000256" key="2">
    <source>
        <dbReference type="ARBA" id="ARBA00022801"/>
    </source>
</evidence>
<keyword evidence="7" id="KW-1185">Reference proteome</keyword>